<sequence length="507" mass="54559">MKKMKFLVSIFAIVCMLLTPLYTNTALGNTATSITYKGNLPSHQNHTYTFSNSKEGILNVNVLNNNVDYTLLQTTTETVYVSGDILPAGEYQIILSPQQYTSVNYEVTISGDVSLTGQTTLPSLNITSPSAANTRLSIGDFDINYSGSSNGSILNYVLNHNSPINLSSSFSKNLNLIFGLNNIGTHAELANKNYITDVRTVVSPGVLRLSGPDRFDTAVAVSKEIQKEGYNIETVIITNGYNFADGLPGVVLGHKELAPILTTRAEYLPDVIKNEIIRLGAKKAIILGGTGSVSSNVQTELVNLGLSVERISGADRYEVSTKIAEKIIDENASSAIIVNGDAYMDALMISPYAGNTQQPILYTRPSSFPAALKTFLDNHPNINQFTIIGGTGAVSEGVEAELAKYGSTYRVSGADRYQVGINIGYGLDFLQRRIVLVSNESDGVPAALLSSLKESQMMLTSPAGLPPTVKDYITGLSYENLLDNIYIVGGTGSVPQATEDYIRSVLK</sequence>
<gene>
    <name evidence="2" type="ORF">BBV17_10595</name>
</gene>
<proteinExistence type="predicted"/>
<evidence type="ECO:0000313" key="2">
    <source>
        <dbReference type="EMBL" id="OHX49936.1"/>
    </source>
</evidence>
<accession>A0ABX3CWU0</accession>
<evidence type="ECO:0008006" key="4">
    <source>
        <dbReference type="Google" id="ProtNLM"/>
    </source>
</evidence>
<dbReference type="PANTHER" id="PTHR30032">
    <property type="entry name" value="N-ACETYLMURAMOYL-L-ALANINE AMIDASE-RELATED"/>
    <property type="match status" value="1"/>
</dbReference>
<evidence type="ECO:0000256" key="1">
    <source>
        <dbReference type="SAM" id="SignalP"/>
    </source>
</evidence>
<dbReference type="InterPro" id="IPR007253">
    <property type="entry name" value="Cell_wall-bd_2"/>
</dbReference>
<dbReference type="Gene3D" id="3.40.50.12090">
    <property type="match status" value="1"/>
</dbReference>
<keyword evidence="3" id="KW-1185">Reference proteome</keyword>
<dbReference type="PANTHER" id="PTHR30032:SF8">
    <property type="entry name" value="GERMINATION-SPECIFIC N-ACETYLMURAMOYL-L-ALANINE AMIDASE"/>
    <property type="match status" value="1"/>
</dbReference>
<protein>
    <recommendedName>
        <fullName evidence="4">Cell wall-binding protein</fullName>
    </recommendedName>
</protein>
<dbReference type="Pfam" id="PF04122">
    <property type="entry name" value="CW_binding_2"/>
    <property type="match status" value="3"/>
</dbReference>
<comment type="caution">
    <text evidence="2">The sequence shown here is derived from an EMBL/GenBank/DDBJ whole genome shotgun (WGS) entry which is preliminary data.</text>
</comment>
<feature type="chain" id="PRO_5045264675" description="Cell wall-binding protein" evidence="1">
    <location>
        <begin position="26"/>
        <end position="507"/>
    </location>
</feature>
<organism evidence="2 3">
    <name type="scientific">Cytobacillus oceanisediminis</name>
    <dbReference type="NCBI Taxonomy" id="665099"/>
    <lineage>
        <taxon>Bacteria</taxon>
        <taxon>Bacillati</taxon>
        <taxon>Bacillota</taxon>
        <taxon>Bacilli</taxon>
        <taxon>Bacillales</taxon>
        <taxon>Bacillaceae</taxon>
        <taxon>Cytobacillus</taxon>
    </lineage>
</organism>
<keyword evidence="1" id="KW-0732">Signal</keyword>
<dbReference type="InterPro" id="IPR051922">
    <property type="entry name" value="Bact_Sporulation_Assoc"/>
</dbReference>
<name>A0ABX3CWU0_9BACI</name>
<reference evidence="2 3" key="1">
    <citation type="submission" date="2016-07" db="EMBL/GenBank/DDBJ databases">
        <title>Bacillus oceanisediminis whole genome.</title>
        <authorList>
            <person name="Pal Y."/>
            <person name="Verma A."/>
            <person name="Mual P."/>
            <person name="Srinivasan K."/>
        </authorList>
    </citation>
    <scope>NUCLEOTIDE SEQUENCE [LARGE SCALE GENOMIC DNA]</scope>
    <source>
        <strain evidence="2 3">Bhandara28</strain>
    </source>
</reference>
<dbReference type="EMBL" id="MBRJ01000008">
    <property type="protein sequence ID" value="OHX49936.1"/>
    <property type="molecule type" value="Genomic_DNA"/>
</dbReference>
<dbReference type="Proteomes" id="UP000180194">
    <property type="component" value="Unassembled WGS sequence"/>
</dbReference>
<evidence type="ECO:0000313" key="3">
    <source>
        <dbReference type="Proteomes" id="UP000180194"/>
    </source>
</evidence>
<feature type="signal peptide" evidence="1">
    <location>
        <begin position="1"/>
        <end position="25"/>
    </location>
</feature>